<dbReference type="Gene3D" id="3.40.50.1950">
    <property type="entry name" value="Flavin prenyltransferase-like"/>
    <property type="match status" value="1"/>
</dbReference>
<feature type="signal peptide" evidence="3">
    <location>
        <begin position="1"/>
        <end position="26"/>
    </location>
</feature>
<evidence type="ECO:0000256" key="1">
    <source>
        <dbReference type="ARBA" id="ARBA00022993"/>
    </source>
</evidence>
<dbReference type="Proteomes" id="UP001153461">
    <property type="component" value="Unassembled WGS sequence"/>
</dbReference>
<dbReference type="GO" id="GO:0071513">
    <property type="term" value="C:phosphopantothenoylcysteine decarboxylase complex"/>
    <property type="evidence" value="ECO:0007669"/>
    <property type="project" value="TreeGrafter"/>
</dbReference>
<feature type="domain" description="Flavoprotein" evidence="4">
    <location>
        <begin position="53"/>
        <end position="253"/>
    </location>
</feature>
<dbReference type="STRING" id="60175.A0A1V6YN78"/>
<evidence type="ECO:0000256" key="2">
    <source>
        <dbReference type="ARBA" id="ARBA00038350"/>
    </source>
</evidence>
<dbReference type="EMBL" id="CAJVNV010000074">
    <property type="protein sequence ID" value="CAG8018513.1"/>
    <property type="molecule type" value="Genomic_DNA"/>
</dbReference>
<keyword evidence="3" id="KW-0732">Signal</keyword>
<keyword evidence="1" id="KW-0173">Coenzyme A biosynthesis</keyword>
<reference evidence="7" key="2">
    <citation type="journal article" date="2017" name="Nat. Microbiol.">
        <title>Global analysis of biosynthetic gene clusters reveals vast potential of secondary metabolite production in Penicillium species.</title>
        <authorList>
            <person name="Nielsen J.C."/>
            <person name="Grijseels S."/>
            <person name="Prigent S."/>
            <person name="Ji B."/>
            <person name="Dainat J."/>
            <person name="Nielsen K.F."/>
            <person name="Frisvad J.C."/>
            <person name="Workman M."/>
            <person name="Nielsen J."/>
        </authorList>
    </citation>
    <scope>NUCLEOTIDE SEQUENCE [LARGE SCALE GENOMIC DNA]</scope>
    <source>
        <strain evidence="7">IBT 13039</strain>
    </source>
</reference>
<accession>A0A1V6YN78</accession>
<reference evidence="6" key="1">
    <citation type="submission" date="2016-10" db="EMBL/GenBank/DDBJ databases">
        <title>Uncovering the secondary metabolism of Penicillium species provides insights into the evolution of 6-MSA pathways.</title>
        <authorList>
            <person name="Nielsen J.C."/>
            <person name="Nielsen J."/>
        </authorList>
    </citation>
    <scope>NUCLEOTIDE SEQUENCE [LARGE SCALE GENOMIC DNA]</scope>
    <source>
        <strain evidence="6">IBT 13039</strain>
    </source>
</reference>
<dbReference type="PANTHER" id="PTHR14359:SF6">
    <property type="entry name" value="PHOSPHOPANTOTHENOYLCYSTEINE DECARBOXYLASE"/>
    <property type="match status" value="1"/>
</dbReference>
<name>A0A1V6YN78_PENNA</name>
<evidence type="ECO:0000313" key="7">
    <source>
        <dbReference type="Proteomes" id="UP000191691"/>
    </source>
</evidence>
<evidence type="ECO:0000256" key="3">
    <source>
        <dbReference type="SAM" id="SignalP"/>
    </source>
</evidence>
<proteinExistence type="inferred from homology"/>
<dbReference type="EMBL" id="MOOB01000015">
    <property type="protein sequence ID" value="OQE88895.1"/>
    <property type="molecule type" value="Genomic_DNA"/>
</dbReference>
<dbReference type="OrthoDB" id="9984024at2759"/>
<comment type="similarity">
    <text evidence="2">Belongs to the HFCD (homooligomeric flavin containing Cys decarboxylase) superfamily.</text>
</comment>
<feature type="chain" id="PRO_5012935337" description="Flavoprotein domain-containing protein" evidence="3">
    <location>
        <begin position="27"/>
        <end position="264"/>
    </location>
</feature>
<dbReference type="OMA" id="DQWGWSE"/>
<protein>
    <recommendedName>
        <fullName evidence="4">Flavoprotein domain-containing protein</fullName>
    </recommendedName>
</protein>
<dbReference type="SUPFAM" id="SSF52507">
    <property type="entry name" value="Homo-oligomeric flavin-containing Cys decarboxylases, HFCD"/>
    <property type="match status" value="1"/>
</dbReference>
<evidence type="ECO:0000313" key="5">
    <source>
        <dbReference type="EMBL" id="CAG8018513.1"/>
    </source>
</evidence>
<dbReference type="GO" id="GO:0015937">
    <property type="term" value="P:coenzyme A biosynthetic process"/>
    <property type="evidence" value="ECO:0007669"/>
    <property type="project" value="UniProtKB-KW"/>
</dbReference>
<organism evidence="6 7">
    <name type="scientific">Penicillium nalgiovense</name>
    <dbReference type="NCBI Taxonomy" id="60175"/>
    <lineage>
        <taxon>Eukaryota</taxon>
        <taxon>Fungi</taxon>
        <taxon>Dikarya</taxon>
        <taxon>Ascomycota</taxon>
        <taxon>Pezizomycotina</taxon>
        <taxon>Eurotiomycetes</taxon>
        <taxon>Eurotiomycetidae</taxon>
        <taxon>Eurotiales</taxon>
        <taxon>Aspergillaceae</taxon>
        <taxon>Penicillium</taxon>
    </lineage>
</organism>
<evidence type="ECO:0000313" key="6">
    <source>
        <dbReference type="EMBL" id="OQE88895.1"/>
    </source>
</evidence>
<dbReference type="PANTHER" id="PTHR14359">
    <property type="entry name" value="HOMO-OLIGOMERIC FLAVIN CONTAINING CYS DECARBOXYLASE FAMILY"/>
    <property type="match status" value="1"/>
</dbReference>
<dbReference type="GO" id="GO:0004633">
    <property type="term" value="F:phosphopantothenoylcysteine decarboxylase activity"/>
    <property type="evidence" value="ECO:0007669"/>
    <property type="project" value="TreeGrafter"/>
</dbReference>
<comment type="caution">
    <text evidence="6">The sequence shown here is derived from an EMBL/GenBank/DDBJ whole genome shotgun (WGS) entry which is preliminary data.</text>
</comment>
<dbReference type="AlphaFoldDB" id="A0A1V6YN78"/>
<dbReference type="Proteomes" id="UP000191691">
    <property type="component" value="Unassembled WGS sequence"/>
</dbReference>
<dbReference type="InterPro" id="IPR003382">
    <property type="entry name" value="Flavoprotein"/>
</dbReference>
<dbReference type="GO" id="GO:0010181">
    <property type="term" value="F:FMN binding"/>
    <property type="evidence" value="ECO:0007669"/>
    <property type="project" value="TreeGrafter"/>
</dbReference>
<reference evidence="5" key="3">
    <citation type="submission" date="2021-07" db="EMBL/GenBank/DDBJ databases">
        <authorList>
            <person name="Branca A.L. A."/>
        </authorList>
    </citation>
    <scope>NUCLEOTIDE SEQUENCE</scope>
</reference>
<sequence>MDQSSSSLPRLFTVFSLLSLTIKIQAMDSQVSPTPFIAEQYTNDKKTHVLLAAATIKLPDIAEALCRNKNISVRILVTETAENLIAGQSLEQPVLGTLLHIDGVDAIYRDEDEWTPSWTRGGPVLHIELRKWAHILLVAPMSANTMAKMTNGIADNLLLSVIRAWDTTGVVDMGFKTQKPMIIAALDMDPCTYRHPVTEKQLKVLRDQWERSESNPKGWVTVLPPIEKNLACGDVGTGSAGSMMDWRDIVTVVQNYVAGSAQKS</sequence>
<dbReference type="InterPro" id="IPR036551">
    <property type="entry name" value="Flavin_trans-like"/>
</dbReference>
<keyword evidence="7" id="KW-1185">Reference proteome</keyword>
<evidence type="ECO:0000259" key="4">
    <source>
        <dbReference type="Pfam" id="PF02441"/>
    </source>
</evidence>
<gene>
    <name evidence="6" type="ORF">PENNAL_c0015G03624</name>
    <name evidence="5" type="ORF">PNAL_LOCUS2378</name>
</gene>
<dbReference type="Pfam" id="PF02441">
    <property type="entry name" value="Flavoprotein"/>
    <property type="match status" value="1"/>
</dbReference>